<name>A0ABM8ZAK1_9LACO</name>
<feature type="transmembrane region" description="Helical" evidence="1">
    <location>
        <begin position="344"/>
        <end position="368"/>
    </location>
</feature>
<evidence type="ECO:0000256" key="1">
    <source>
        <dbReference type="SAM" id="Phobius"/>
    </source>
</evidence>
<feature type="transmembrane region" description="Helical" evidence="1">
    <location>
        <begin position="181"/>
        <end position="202"/>
    </location>
</feature>
<dbReference type="Pfam" id="PF07907">
    <property type="entry name" value="YibE_F"/>
    <property type="match status" value="1"/>
</dbReference>
<reference evidence="2 3" key="1">
    <citation type="submission" date="2021-11" db="EMBL/GenBank/DDBJ databases">
        <authorList>
            <person name="Depoorter E."/>
        </authorList>
    </citation>
    <scope>NUCLEOTIDE SEQUENCE [LARGE SCALE GENOMIC DNA]</scope>
    <source>
        <strain evidence="2 3">LMG 24286</strain>
    </source>
</reference>
<evidence type="ECO:0008006" key="4">
    <source>
        <dbReference type="Google" id="ProtNLM"/>
    </source>
</evidence>
<protein>
    <recommendedName>
        <fullName evidence="4">YibE/F family protein</fullName>
    </recommendedName>
</protein>
<feature type="transmembrane region" description="Helical" evidence="1">
    <location>
        <begin position="130"/>
        <end position="146"/>
    </location>
</feature>
<dbReference type="Proteomes" id="UP000789719">
    <property type="component" value="Unassembled WGS sequence"/>
</dbReference>
<dbReference type="InterPro" id="IPR012507">
    <property type="entry name" value="YibE_F"/>
</dbReference>
<evidence type="ECO:0000313" key="3">
    <source>
        <dbReference type="Proteomes" id="UP000789719"/>
    </source>
</evidence>
<dbReference type="EMBL" id="CAKKNT010000010">
    <property type="protein sequence ID" value="CAH0418509.1"/>
    <property type="molecule type" value="Genomic_DNA"/>
</dbReference>
<feature type="transmembrane region" description="Helical" evidence="1">
    <location>
        <begin position="18"/>
        <end position="36"/>
    </location>
</feature>
<gene>
    <name evidence="2" type="ORF">WGH24286_00927</name>
</gene>
<feature type="transmembrane region" description="Helical" evidence="1">
    <location>
        <begin position="297"/>
        <end position="324"/>
    </location>
</feature>
<feature type="transmembrane region" description="Helical" evidence="1">
    <location>
        <begin position="208"/>
        <end position="231"/>
    </location>
</feature>
<keyword evidence="1" id="KW-1133">Transmembrane helix</keyword>
<dbReference type="RefSeq" id="WP_230098599.1">
    <property type="nucleotide sequence ID" value="NZ_CAKKNT010000010.1"/>
</dbReference>
<proteinExistence type="predicted"/>
<keyword evidence="1" id="KW-0472">Membrane</keyword>
<sequence>MFKQNLIKYLRPKSFRQILMYLIIALMGIGVFLTRYDAPLYSQHIVGVVESTTQQSKQKTTDQFNNVDYSITQILKIKILNGARHGQTVRVQNNYFKSGGLNQAYRPGQQLFLNHEAGNDISIIGQKRDTLVALMAWITISLLLILMRLPGLLTLISVLVNVGLLYIAIKLDLNITNINVVLLFSGIGILMSFVTLSLALGWNKKMAITLGATLISSVAALIIANIVMSLTHQRGLEFELMDYITQLPQPIFLAEAFLAALGAIMDASTDIVATQFEVQEAHPEISRRKLFNAGLGVGRSIMGALTSVLFLIFISETFAMSLLYLRNGNTWGYTIEINMVLGMVQTIIAGIGIVLAVPIASGLAAFFAHDKEVVK</sequence>
<comment type="caution">
    <text evidence="2">The sequence shown here is derived from an EMBL/GenBank/DDBJ whole genome shotgun (WGS) entry which is preliminary data.</text>
</comment>
<feature type="transmembrane region" description="Helical" evidence="1">
    <location>
        <begin position="152"/>
        <end position="169"/>
    </location>
</feature>
<keyword evidence="3" id="KW-1185">Reference proteome</keyword>
<organism evidence="2 3">
    <name type="scientific">Periweissella ghanensis</name>
    <dbReference type="NCBI Taxonomy" id="467997"/>
    <lineage>
        <taxon>Bacteria</taxon>
        <taxon>Bacillati</taxon>
        <taxon>Bacillota</taxon>
        <taxon>Bacilli</taxon>
        <taxon>Lactobacillales</taxon>
        <taxon>Lactobacillaceae</taxon>
        <taxon>Periweissella</taxon>
    </lineage>
</organism>
<dbReference type="PANTHER" id="PTHR41771:SF1">
    <property type="entry name" value="MEMBRANE PROTEIN"/>
    <property type="match status" value="1"/>
</dbReference>
<accession>A0ABM8ZAK1</accession>
<keyword evidence="1" id="KW-0812">Transmembrane</keyword>
<evidence type="ECO:0000313" key="2">
    <source>
        <dbReference type="EMBL" id="CAH0418509.1"/>
    </source>
</evidence>
<dbReference type="PANTHER" id="PTHR41771">
    <property type="entry name" value="MEMBRANE PROTEIN-RELATED"/>
    <property type="match status" value="1"/>
</dbReference>